<dbReference type="SUPFAM" id="SSF55186">
    <property type="entry name" value="ThrRS/AlaRS common domain"/>
    <property type="match status" value="1"/>
</dbReference>
<dbReference type="GO" id="GO:0002161">
    <property type="term" value="F:aminoacyl-tRNA deacylase activity"/>
    <property type="evidence" value="ECO:0007669"/>
    <property type="project" value="UniProtKB-ARBA"/>
</dbReference>
<dbReference type="GO" id="GO:0004813">
    <property type="term" value="F:alanine-tRNA ligase activity"/>
    <property type="evidence" value="ECO:0007669"/>
    <property type="project" value="InterPro"/>
</dbReference>
<evidence type="ECO:0000313" key="6">
    <source>
        <dbReference type="EMBL" id="SVC72693.1"/>
    </source>
</evidence>
<dbReference type="InterPro" id="IPR018165">
    <property type="entry name" value="Ala-tRNA-synth_IIc_core"/>
</dbReference>
<dbReference type="Pfam" id="PF07973">
    <property type="entry name" value="tRNA_SAD"/>
    <property type="match status" value="1"/>
</dbReference>
<dbReference type="SMART" id="SM00863">
    <property type="entry name" value="tRNA_SAD"/>
    <property type="match status" value="1"/>
</dbReference>
<dbReference type="PANTHER" id="PTHR43462">
    <property type="entry name" value="ALANYL-TRNA EDITING PROTEIN"/>
    <property type="match status" value="1"/>
</dbReference>
<dbReference type="InterPro" id="IPR051335">
    <property type="entry name" value="Alanyl-tRNA_Editing_Enzymes"/>
</dbReference>
<dbReference type="InterPro" id="IPR009000">
    <property type="entry name" value="Transl_B-barrel_sf"/>
</dbReference>
<reference evidence="6" key="1">
    <citation type="submission" date="2018-05" db="EMBL/GenBank/DDBJ databases">
        <authorList>
            <person name="Lanie J.A."/>
            <person name="Ng W.-L."/>
            <person name="Kazmierczak K.M."/>
            <person name="Andrzejewski T.M."/>
            <person name="Davidsen T.M."/>
            <person name="Wayne K.J."/>
            <person name="Tettelin H."/>
            <person name="Glass J.I."/>
            <person name="Rusch D."/>
            <person name="Podicherti R."/>
            <person name="Tsui H.-C.T."/>
            <person name="Winkler M.E."/>
        </authorList>
    </citation>
    <scope>NUCLEOTIDE SEQUENCE</scope>
</reference>
<organism evidence="6">
    <name type="scientific">marine metagenome</name>
    <dbReference type="NCBI Taxonomy" id="408172"/>
    <lineage>
        <taxon>unclassified sequences</taxon>
        <taxon>metagenomes</taxon>
        <taxon>ecological metagenomes</taxon>
    </lineage>
</organism>
<keyword evidence="3" id="KW-0479">Metal-binding</keyword>
<dbReference type="EMBL" id="UINC01107370">
    <property type="protein sequence ID" value="SVC72693.1"/>
    <property type="molecule type" value="Genomic_DNA"/>
</dbReference>
<comment type="subcellular location">
    <subcellularLocation>
        <location evidence="2">Cytoplasm</location>
    </subcellularLocation>
</comment>
<comment type="cofactor">
    <cofactor evidence="1">
        <name>Zn(2+)</name>
        <dbReference type="ChEBI" id="CHEBI:29105"/>
    </cofactor>
</comment>
<dbReference type="SUPFAM" id="SSF50447">
    <property type="entry name" value="Translation proteins"/>
    <property type="match status" value="1"/>
</dbReference>
<name>A0A382PH23_9ZZZZ</name>
<evidence type="ECO:0000256" key="1">
    <source>
        <dbReference type="ARBA" id="ARBA00001947"/>
    </source>
</evidence>
<sequence>MTRTKLLFREEAYSRSCHASVISISEEGIELDQTVFYYTSGGQPGDIGILTLHNGDTVDVQGTVKSKTTGRLVHIPALGATVPALGTKVVAKIDWQRRYQFMKMHSCLHLLSAVIDGSVTGGQVGEQESRLDFDLPVINLDKSRISDALNALIETNHKITSSWISDEELEGNPTLVKTMSVKPPMGSGLVRLINVENVDLQACGGTHVKRTGEIGRVQVTKIKNKGRHNRRISVALTKSSDPD</sequence>
<evidence type="ECO:0000256" key="3">
    <source>
        <dbReference type="ARBA" id="ARBA00022723"/>
    </source>
</evidence>
<dbReference type="PANTHER" id="PTHR43462:SF1">
    <property type="entry name" value="ALANYL-TRNA EDITING PROTEIN AARSD1"/>
    <property type="match status" value="1"/>
</dbReference>
<dbReference type="PROSITE" id="PS50860">
    <property type="entry name" value="AA_TRNA_LIGASE_II_ALA"/>
    <property type="match status" value="1"/>
</dbReference>
<dbReference type="Gene3D" id="3.30.980.10">
    <property type="entry name" value="Threonyl-trna Synthetase, Chain A, domain 2"/>
    <property type="match status" value="1"/>
</dbReference>
<evidence type="ECO:0000256" key="4">
    <source>
        <dbReference type="ARBA" id="ARBA00022833"/>
    </source>
</evidence>
<dbReference type="InterPro" id="IPR018164">
    <property type="entry name" value="Ala-tRNA-synth_IIc_N"/>
</dbReference>
<dbReference type="GO" id="GO:0006419">
    <property type="term" value="P:alanyl-tRNA aminoacylation"/>
    <property type="evidence" value="ECO:0007669"/>
    <property type="project" value="InterPro"/>
</dbReference>
<dbReference type="Gene3D" id="2.40.30.130">
    <property type="match status" value="1"/>
</dbReference>
<accession>A0A382PH23</accession>
<dbReference type="Pfam" id="PF01411">
    <property type="entry name" value="tRNA-synt_2c"/>
    <property type="match status" value="1"/>
</dbReference>
<dbReference type="GO" id="GO:0005737">
    <property type="term" value="C:cytoplasm"/>
    <property type="evidence" value="ECO:0007669"/>
    <property type="project" value="UniProtKB-SubCell"/>
</dbReference>
<evidence type="ECO:0000259" key="5">
    <source>
        <dbReference type="PROSITE" id="PS50860"/>
    </source>
</evidence>
<dbReference type="InterPro" id="IPR018163">
    <property type="entry name" value="Thr/Ala-tRNA-synth_IIc_edit"/>
</dbReference>
<protein>
    <recommendedName>
        <fullName evidence="5">Alanyl-transfer RNA synthetases family profile domain-containing protein</fullName>
    </recommendedName>
</protein>
<gene>
    <name evidence="6" type="ORF">METZ01_LOCUS325547</name>
</gene>
<dbReference type="GO" id="GO:0003676">
    <property type="term" value="F:nucleic acid binding"/>
    <property type="evidence" value="ECO:0007669"/>
    <property type="project" value="InterPro"/>
</dbReference>
<dbReference type="GO" id="GO:0046872">
    <property type="term" value="F:metal ion binding"/>
    <property type="evidence" value="ECO:0007669"/>
    <property type="project" value="UniProtKB-KW"/>
</dbReference>
<dbReference type="AlphaFoldDB" id="A0A382PH23"/>
<evidence type="ECO:0000256" key="2">
    <source>
        <dbReference type="ARBA" id="ARBA00004496"/>
    </source>
</evidence>
<dbReference type="GO" id="GO:0005524">
    <property type="term" value="F:ATP binding"/>
    <property type="evidence" value="ECO:0007669"/>
    <property type="project" value="InterPro"/>
</dbReference>
<dbReference type="InterPro" id="IPR012947">
    <property type="entry name" value="tRNA_SAD"/>
</dbReference>
<feature type="domain" description="Alanyl-transfer RNA synthetases family profile" evidence="5">
    <location>
        <begin position="1"/>
        <end position="235"/>
    </location>
</feature>
<proteinExistence type="predicted"/>
<keyword evidence="4" id="KW-0862">Zinc</keyword>